<evidence type="ECO:0000313" key="3">
    <source>
        <dbReference type="Proteomes" id="UP000030747"/>
    </source>
</evidence>
<reference evidence="2" key="1">
    <citation type="submission" date="2013-10" db="EMBL/GenBank/DDBJ databases">
        <title>Genomic analysis of the causative agents of coccidiosis in chickens.</title>
        <authorList>
            <person name="Reid A.J."/>
            <person name="Blake D."/>
            <person name="Billington K."/>
            <person name="Browne H."/>
            <person name="Dunn M."/>
            <person name="Hung S."/>
            <person name="Kawahara F."/>
            <person name="Miranda-Saavedra D."/>
            <person name="Mourier T."/>
            <person name="Nagra H."/>
            <person name="Otto T.D."/>
            <person name="Rawlings N."/>
            <person name="Sanchez A."/>
            <person name="Sanders M."/>
            <person name="Subramaniam C."/>
            <person name="Tay Y."/>
            <person name="Dear P."/>
            <person name="Doerig C."/>
            <person name="Gruber A."/>
            <person name="Parkinson J."/>
            <person name="Shirley M."/>
            <person name="Wan K.L."/>
            <person name="Berriman M."/>
            <person name="Tomley F."/>
            <person name="Pain A."/>
        </authorList>
    </citation>
    <scope>NUCLEOTIDE SEQUENCE [LARGE SCALE GENOMIC DNA]</scope>
    <source>
        <strain evidence="2">Houghton</strain>
    </source>
</reference>
<feature type="compositionally biased region" description="Polar residues" evidence="1">
    <location>
        <begin position="1"/>
        <end position="10"/>
    </location>
</feature>
<organism evidence="2 3">
    <name type="scientific">Eimeria tenella</name>
    <name type="common">Coccidian parasite</name>
    <dbReference type="NCBI Taxonomy" id="5802"/>
    <lineage>
        <taxon>Eukaryota</taxon>
        <taxon>Sar</taxon>
        <taxon>Alveolata</taxon>
        <taxon>Apicomplexa</taxon>
        <taxon>Conoidasida</taxon>
        <taxon>Coccidia</taxon>
        <taxon>Eucoccidiorida</taxon>
        <taxon>Eimeriorina</taxon>
        <taxon>Eimeriidae</taxon>
        <taxon>Eimeria</taxon>
    </lineage>
</organism>
<accession>U6L6Y0</accession>
<dbReference type="Proteomes" id="UP000030747">
    <property type="component" value="Unassembled WGS sequence"/>
</dbReference>
<evidence type="ECO:0000256" key="1">
    <source>
        <dbReference type="SAM" id="MobiDB-lite"/>
    </source>
</evidence>
<feature type="region of interest" description="Disordered" evidence="1">
    <location>
        <begin position="313"/>
        <end position="360"/>
    </location>
</feature>
<proteinExistence type="predicted"/>
<keyword evidence="3" id="KW-1185">Reference proteome</keyword>
<name>U6L6Y0_EIMTE</name>
<dbReference type="RefSeq" id="XP_013235690.1">
    <property type="nucleotide sequence ID" value="XM_013380236.1"/>
</dbReference>
<dbReference type="AlphaFoldDB" id="U6L6Y0"/>
<feature type="compositionally biased region" description="Low complexity" evidence="1">
    <location>
        <begin position="198"/>
        <end position="211"/>
    </location>
</feature>
<feature type="compositionally biased region" description="Low complexity" evidence="1">
    <location>
        <begin position="153"/>
        <end position="173"/>
    </location>
</feature>
<feature type="compositionally biased region" description="Pro residues" evidence="1">
    <location>
        <begin position="316"/>
        <end position="330"/>
    </location>
</feature>
<dbReference type="VEuPathDB" id="ToxoDB:ETH2_0404700"/>
<dbReference type="OrthoDB" id="354938at2759"/>
<dbReference type="GeneID" id="25256720"/>
<feature type="region of interest" description="Disordered" evidence="1">
    <location>
        <begin position="141"/>
        <end position="233"/>
    </location>
</feature>
<gene>
    <name evidence="2" type="ORF">ETH_00038395</name>
</gene>
<feature type="region of interest" description="Disordered" evidence="1">
    <location>
        <begin position="1"/>
        <end position="45"/>
    </location>
</feature>
<protein>
    <submittedName>
        <fullName evidence="2">Uncharacterized protein</fullName>
    </submittedName>
</protein>
<dbReference type="VEuPathDB" id="ToxoDB:ETH_00038395"/>
<sequence length="484" mass="48479">MGPLGTSSGSLGAPERPPEFPGGPPGAPWGTAGAPPGGPRGASHREACCCGAPEGYEGGPQGPPGAPVAEMLQLYHKLLFCFLETLRCALRAASKHQGGPQGGLVGAPLSIREVAAVAGSSKGINAALQLLSRIQSSGAPIGAPTGAPTTELAGAPTGAPSGAPSVGPTGAPTWNTPGGYCKGPEAPFGGPLESPQKAIGAPPGAPDSGAPHFATPPERVLGPPGGPQGPPRLEVWGPELLQLQQEAAAGTLLQSFGSSLPPGALWGSFWGPLDRPTWVGRGGAPTGLSGSPSLLLRARVPLVGLLQILAAFQGPPRGPPGGPSGGPPEGPRGGPHEGPPEEEAPGGAPSGPLRGIAGGPQGGAPEFCLVRAPMALLQLLERLIWEAQGDWGAPAGAPIIQTKGLISWGAAAPEQQQQLLQQLQQQQQSRLQQQDADEMAEVERLVFAAGVLSEARARGGPPKGSQGPFFLVNAPAPKTLGFRV</sequence>
<dbReference type="EMBL" id="HG677872">
    <property type="protein sequence ID" value="CDJ44943.1"/>
    <property type="molecule type" value="Genomic_DNA"/>
</dbReference>
<evidence type="ECO:0000313" key="2">
    <source>
        <dbReference type="EMBL" id="CDJ44943.1"/>
    </source>
</evidence>
<reference evidence="2" key="2">
    <citation type="submission" date="2013-10" db="EMBL/GenBank/DDBJ databases">
        <authorList>
            <person name="Aslett M."/>
        </authorList>
    </citation>
    <scope>NUCLEOTIDE SEQUENCE [LARGE SCALE GENOMIC DNA]</scope>
    <source>
        <strain evidence="2">Houghton</strain>
    </source>
</reference>